<keyword evidence="2" id="KW-0966">Cell projection</keyword>
<name>A0A1I2MK87_9EURY</name>
<dbReference type="InterPro" id="IPR055713">
    <property type="entry name" value="DUF7289"/>
</dbReference>
<keyword evidence="1" id="KW-0472">Membrane</keyword>
<reference evidence="3" key="1">
    <citation type="submission" date="2016-10" db="EMBL/GenBank/DDBJ databases">
        <authorList>
            <person name="Varghese N."/>
            <person name="Submissions S."/>
        </authorList>
    </citation>
    <scope>NUCLEOTIDE SEQUENCE [LARGE SCALE GENOMIC DNA]</scope>
    <source>
        <strain evidence="3">CGMCC 1.7739</strain>
    </source>
</reference>
<feature type="transmembrane region" description="Helical" evidence="1">
    <location>
        <begin position="12"/>
        <end position="33"/>
    </location>
</feature>
<evidence type="ECO:0000313" key="3">
    <source>
        <dbReference type="Proteomes" id="UP000198876"/>
    </source>
</evidence>
<accession>A0A1I2MK87</accession>
<keyword evidence="3" id="KW-1185">Reference proteome</keyword>
<dbReference type="AlphaFoldDB" id="A0A1I2MK87"/>
<keyword evidence="1" id="KW-1133">Transmembrane helix</keyword>
<dbReference type="InterPro" id="IPR013373">
    <property type="entry name" value="Flagellin/pilin_N_arc"/>
</dbReference>
<dbReference type="NCBIfam" id="TIGR02537">
    <property type="entry name" value="arch_flag_Nterm"/>
    <property type="match status" value="1"/>
</dbReference>
<keyword evidence="2" id="KW-0282">Flagellum</keyword>
<dbReference type="RefSeq" id="WP_092888417.1">
    <property type="nucleotide sequence ID" value="NZ_FOOQ01000001.1"/>
</dbReference>
<dbReference type="OrthoDB" id="282668at2157"/>
<evidence type="ECO:0000313" key="2">
    <source>
        <dbReference type="EMBL" id="SFF89541.1"/>
    </source>
</evidence>
<organism evidence="2 3">
    <name type="scientific">Halopelagius inordinatus</name>
    <dbReference type="NCBI Taxonomy" id="553467"/>
    <lineage>
        <taxon>Archaea</taxon>
        <taxon>Methanobacteriati</taxon>
        <taxon>Methanobacteriota</taxon>
        <taxon>Stenosarchaea group</taxon>
        <taxon>Halobacteria</taxon>
        <taxon>Halobacteriales</taxon>
        <taxon>Haloferacaceae</taxon>
    </lineage>
</organism>
<sequence length="246" mass="25372">MSGEADDRSDRAQSAVVGVALLLAMTVVGIGVLTAAAGTAVQDGVAASESARVADALDDSLDPAANAGRGESTVRISGGTLRVVNRTVRILNDSAVVWTAHAGGVVYETGGESRRVASHAGAVTTTHSGVGRMGSSPAIEPANGTLYVGVPVLNATGSDSVSALGTAADVTFRTNTTHERTALPENRYRVAVETSAPGPWERYFEDRGATTTRRDFDDDGAESVVAAFPGRRSVRLVVHDLRLEVA</sequence>
<dbReference type="Pfam" id="PF23960">
    <property type="entry name" value="DUF7289"/>
    <property type="match status" value="1"/>
</dbReference>
<keyword evidence="1" id="KW-0812">Transmembrane</keyword>
<dbReference type="Proteomes" id="UP000198876">
    <property type="component" value="Unassembled WGS sequence"/>
</dbReference>
<gene>
    <name evidence="2" type="ORF">SAMN04488063_0695</name>
</gene>
<keyword evidence="2" id="KW-0969">Cilium</keyword>
<dbReference type="EMBL" id="FOOQ01000001">
    <property type="protein sequence ID" value="SFF89541.1"/>
    <property type="molecule type" value="Genomic_DNA"/>
</dbReference>
<protein>
    <submittedName>
        <fullName evidence="2">Flagellin N-terminal-like domain-containing protein</fullName>
    </submittedName>
</protein>
<evidence type="ECO:0000256" key="1">
    <source>
        <dbReference type="SAM" id="Phobius"/>
    </source>
</evidence>
<proteinExistence type="predicted"/>
<dbReference type="STRING" id="553467.SAMN04488063_0695"/>